<sequence>MSEYQHYQFLAMDRPLSDAQVAEVRKLTSRAALTRTMFVNSYQWAEEAPDLRQQGPGAPGDGHRGQRE</sequence>
<dbReference type="EMBL" id="JARXVH010000034">
    <property type="protein sequence ID" value="MDH6222469.1"/>
    <property type="molecule type" value="Genomic_DNA"/>
</dbReference>
<protein>
    <submittedName>
        <fullName evidence="2">Uncharacterized protein</fullName>
    </submittedName>
</protein>
<evidence type="ECO:0000256" key="1">
    <source>
        <dbReference type="SAM" id="MobiDB-lite"/>
    </source>
</evidence>
<keyword evidence="3" id="KW-1185">Reference proteome</keyword>
<dbReference type="RefSeq" id="WP_280883090.1">
    <property type="nucleotide sequence ID" value="NZ_JARXVH010000034.1"/>
</dbReference>
<proteinExistence type="predicted"/>
<comment type="caution">
    <text evidence="2">The sequence shown here is derived from an EMBL/GenBank/DDBJ whole genome shotgun (WGS) entry which is preliminary data.</text>
</comment>
<evidence type="ECO:0000313" key="3">
    <source>
        <dbReference type="Proteomes" id="UP001160499"/>
    </source>
</evidence>
<evidence type="ECO:0000313" key="2">
    <source>
        <dbReference type="EMBL" id="MDH6222469.1"/>
    </source>
</evidence>
<accession>A0ABT6M2Y1</accession>
<name>A0ABT6M2Y1_9ACTN</name>
<feature type="region of interest" description="Disordered" evidence="1">
    <location>
        <begin position="46"/>
        <end position="68"/>
    </location>
</feature>
<dbReference type="Proteomes" id="UP001160499">
    <property type="component" value="Unassembled WGS sequence"/>
</dbReference>
<gene>
    <name evidence="2" type="ORF">M2283_009820</name>
</gene>
<reference evidence="2 3" key="1">
    <citation type="submission" date="2023-04" db="EMBL/GenBank/DDBJ databases">
        <title>Forest soil microbial communities from Buena Vista Peninsula, Colon Province, Panama.</title>
        <authorList>
            <person name="Bouskill N."/>
        </authorList>
    </citation>
    <scope>NUCLEOTIDE SEQUENCE [LARGE SCALE GENOMIC DNA]</scope>
    <source>
        <strain evidence="2 3">GGS1</strain>
    </source>
</reference>
<organism evidence="2 3">
    <name type="scientific">Streptomyces pseudovenezuelae</name>
    <dbReference type="NCBI Taxonomy" id="67350"/>
    <lineage>
        <taxon>Bacteria</taxon>
        <taxon>Bacillati</taxon>
        <taxon>Actinomycetota</taxon>
        <taxon>Actinomycetes</taxon>
        <taxon>Kitasatosporales</taxon>
        <taxon>Streptomycetaceae</taxon>
        <taxon>Streptomyces</taxon>
        <taxon>Streptomyces aurantiacus group</taxon>
    </lineage>
</organism>